<proteinExistence type="predicted"/>
<evidence type="ECO:0000313" key="1">
    <source>
        <dbReference type="EMBL" id="QJB22028.1"/>
    </source>
</evidence>
<protein>
    <submittedName>
        <fullName evidence="1">Uncharacterized protein</fullName>
    </submittedName>
</protein>
<reference evidence="1 2" key="1">
    <citation type="submission" date="2020-03" db="EMBL/GenBank/DDBJ databases">
        <title>Development of an integrated pest management strategy to control Xanthomonas campestris pv. campestris by using bacteriophages.</title>
        <authorList>
            <person name="Holtappels D."/>
            <person name="Rombouts S."/>
            <person name="Lavigne R."/>
            <person name="Wagemans J."/>
        </authorList>
    </citation>
    <scope>NUCLEOTIDE SEQUENCE [LARGE SCALE GENOMIC DNA]</scope>
</reference>
<accession>A0A858NPQ2</accession>
<dbReference type="EMBL" id="MT161384">
    <property type="protein sequence ID" value="QJB22028.1"/>
    <property type="molecule type" value="Genomic_DNA"/>
</dbReference>
<sequence length="34" mass="3541">MTRSCLALSSDVFTSVTATCTITSRSTYGPTNAP</sequence>
<gene>
    <name evidence="1" type="ORF">XccvBFoX5_gp50</name>
</gene>
<evidence type="ECO:0000313" key="2">
    <source>
        <dbReference type="Proteomes" id="UP000671877"/>
    </source>
</evidence>
<organism evidence="1 2">
    <name type="scientific">Xanthomonas phage FoX5</name>
    <dbReference type="NCBI Taxonomy" id="2723901"/>
    <lineage>
        <taxon>Viruses</taxon>
        <taxon>Duplodnaviria</taxon>
        <taxon>Heunggongvirae</taxon>
        <taxon>Uroviricota</taxon>
        <taxon>Caudoviricetes</taxon>
        <taxon>Foxunavirus</taxon>
        <taxon>Foxunavirus fox5</taxon>
    </lineage>
</organism>
<keyword evidence="2" id="KW-1185">Reference proteome</keyword>
<name>A0A858NPQ2_9CAUD</name>
<dbReference type="Proteomes" id="UP000671877">
    <property type="component" value="Segment"/>
</dbReference>